<gene>
    <name evidence="1" type="ORF">PNSL1.014</name>
</gene>
<reference evidence="1" key="1">
    <citation type="submission" date="2006-08" db="EMBL/GenBank/DDBJ databases">
        <title>The complete nucleotide sequence of Nocardia linear plasmid pNSL1.</title>
        <authorList>
            <person name="Zhu Y."/>
            <person name="Xu M."/>
            <person name="Qin Z."/>
        </authorList>
    </citation>
    <scope>NUCLEOTIDE SEQUENCE</scope>
    <source>
        <strain evidence="1">NS1</strain>
        <plasmid evidence="1">pNSL1</plasmid>
    </source>
</reference>
<geneLocation type="plasmid" evidence="1">
    <name>pNSL1</name>
</geneLocation>
<proteinExistence type="predicted"/>
<dbReference type="EMBL" id="DQ888171">
    <property type="protein sequence ID" value="ABI79342.1"/>
    <property type="molecule type" value="Genomic_DNA"/>
</dbReference>
<evidence type="ECO:0000313" key="1">
    <source>
        <dbReference type="EMBL" id="ABI79342.1"/>
    </source>
</evidence>
<keyword evidence="1" id="KW-0614">Plasmid</keyword>
<sequence length="97" mass="10545">MTAKGLQQCKCCLYSNHCPKHRTKEKEMSNTPVAELITVTITGTPVRTEVAEILNYRTDFFGGRVADVRLADGTIARHVDALDIEVGVATRAARAAA</sequence>
<organism evidence="1">
    <name type="scientific">Rhodococcus sp. NS1</name>
    <dbReference type="NCBI Taxonomy" id="402236"/>
    <lineage>
        <taxon>Bacteria</taxon>
        <taxon>Bacillati</taxon>
        <taxon>Actinomycetota</taxon>
        <taxon>Actinomycetes</taxon>
        <taxon>Mycobacteriales</taxon>
        <taxon>Nocardiaceae</taxon>
        <taxon>Rhodococcus</taxon>
    </lineage>
</organism>
<protein>
    <submittedName>
        <fullName evidence="1">Uncharacterized protein</fullName>
    </submittedName>
</protein>
<accession>Q06GG9</accession>
<name>Q06GG9_9NOCA</name>
<dbReference type="AlphaFoldDB" id="Q06GG9"/>